<gene>
    <name evidence="1" type="ORF">GT728_17260</name>
</gene>
<reference evidence="1 2" key="1">
    <citation type="journal article" date="2019" name="Nat. Med.">
        <title>A library of human gut bacterial isolates paired with longitudinal multiomics data enables mechanistic microbiome research.</title>
        <authorList>
            <person name="Poyet M."/>
            <person name="Groussin M."/>
            <person name="Gibbons S.M."/>
            <person name="Avila-Pacheco J."/>
            <person name="Jiang X."/>
            <person name="Kearney S.M."/>
            <person name="Perrotta A.R."/>
            <person name="Berdy B."/>
            <person name="Zhao S."/>
            <person name="Lieberman T.D."/>
            <person name="Swanson P.K."/>
            <person name="Smith M."/>
            <person name="Roesemann S."/>
            <person name="Alexander J.E."/>
            <person name="Rich S.A."/>
            <person name="Livny J."/>
            <person name="Vlamakis H."/>
            <person name="Clish C."/>
            <person name="Bullock K."/>
            <person name="Deik A."/>
            <person name="Scott J."/>
            <person name="Pierce K.A."/>
            <person name="Xavier R.J."/>
            <person name="Alm E.J."/>
        </authorList>
    </citation>
    <scope>NUCLEOTIDE SEQUENCE [LARGE SCALE GENOMIC DNA]</scope>
    <source>
        <strain evidence="1 2">BIOML-A1</strain>
    </source>
</reference>
<organism evidence="1 2">
    <name type="scientific">Blautia wexlerae</name>
    <dbReference type="NCBI Taxonomy" id="418240"/>
    <lineage>
        <taxon>Bacteria</taxon>
        <taxon>Bacillati</taxon>
        <taxon>Bacillota</taxon>
        <taxon>Clostridia</taxon>
        <taxon>Lachnospirales</taxon>
        <taxon>Lachnospiraceae</taxon>
        <taxon>Blautia</taxon>
    </lineage>
</organism>
<name>A0A6L8T5U6_9FIRM</name>
<dbReference type="EMBL" id="WWVQ01000058">
    <property type="protein sequence ID" value="MZL34890.1"/>
    <property type="molecule type" value="Genomic_DNA"/>
</dbReference>
<accession>A0A6L8T5U6</accession>
<comment type="caution">
    <text evidence="1">The sequence shown here is derived from an EMBL/GenBank/DDBJ whole genome shotgun (WGS) entry which is preliminary data.</text>
</comment>
<dbReference type="Proteomes" id="UP000477285">
    <property type="component" value="Unassembled WGS sequence"/>
</dbReference>
<dbReference type="RefSeq" id="WP_161234171.1">
    <property type="nucleotide sequence ID" value="NZ_JBDGAL010000068.1"/>
</dbReference>
<dbReference type="AlphaFoldDB" id="A0A6L8T5U6"/>
<protein>
    <submittedName>
        <fullName evidence="1">Uncharacterized protein</fullName>
    </submittedName>
</protein>
<sequence length="84" mass="10026">MDRNKSVSDFMNSFLATPEPELDNEYYEIEKQYIQHFGHSVPREMLPDSISMEQIKQVMKKCILSETDNLFELLRVTINDDYLY</sequence>
<evidence type="ECO:0000313" key="1">
    <source>
        <dbReference type="EMBL" id="MZL34890.1"/>
    </source>
</evidence>
<evidence type="ECO:0000313" key="2">
    <source>
        <dbReference type="Proteomes" id="UP000477285"/>
    </source>
</evidence>
<proteinExistence type="predicted"/>